<dbReference type="NCBIfam" id="NF004014">
    <property type="entry name" value="PRK05477.1-4"/>
    <property type="match status" value="1"/>
</dbReference>
<evidence type="ECO:0000256" key="8">
    <source>
        <dbReference type="ARBA" id="ARBA00047380"/>
    </source>
</evidence>
<dbReference type="GO" id="GO:0016740">
    <property type="term" value="F:transferase activity"/>
    <property type="evidence" value="ECO:0007669"/>
    <property type="project" value="UniProtKB-KW"/>
</dbReference>
<dbReference type="InterPro" id="IPR003789">
    <property type="entry name" value="Asn/Gln_tRNA_amidoTrase-B-like"/>
</dbReference>
<comment type="catalytic activity">
    <reaction evidence="9 10">
        <text>L-glutamyl-tRNA(Gln) + L-glutamine + ATP + H2O = L-glutaminyl-tRNA(Gln) + L-glutamate + ADP + phosphate + H(+)</text>
        <dbReference type="Rhea" id="RHEA:17521"/>
        <dbReference type="Rhea" id="RHEA-COMP:9681"/>
        <dbReference type="Rhea" id="RHEA-COMP:9684"/>
        <dbReference type="ChEBI" id="CHEBI:15377"/>
        <dbReference type="ChEBI" id="CHEBI:15378"/>
        <dbReference type="ChEBI" id="CHEBI:29985"/>
        <dbReference type="ChEBI" id="CHEBI:30616"/>
        <dbReference type="ChEBI" id="CHEBI:43474"/>
        <dbReference type="ChEBI" id="CHEBI:58359"/>
        <dbReference type="ChEBI" id="CHEBI:78520"/>
        <dbReference type="ChEBI" id="CHEBI:78521"/>
        <dbReference type="ChEBI" id="CHEBI:456216"/>
    </reaction>
</comment>
<evidence type="ECO:0000256" key="4">
    <source>
        <dbReference type="ARBA" id="ARBA00022741"/>
    </source>
</evidence>
<dbReference type="GO" id="GO:0006412">
    <property type="term" value="P:translation"/>
    <property type="evidence" value="ECO:0007669"/>
    <property type="project" value="UniProtKB-UniRule"/>
</dbReference>
<evidence type="ECO:0000256" key="9">
    <source>
        <dbReference type="ARBA" id="ARBA00047913"/>
    </source>
</evidence>
<dbReference type="InterPro" id="IPR006075">
    <property type="entry name" value="Asn/Gln-tRNA_Trfase_suB/E_cat"/>
</dbReference>
<dbReference type="InterPro" id="IPR018027">
    <property type="entry name" value="Asn/Gln_amidotransferase"/>
</dbReference>
<dbReference type="GO" id="GO:0070681">
    <property type="term" value="P:glutaminyl-tRNAGln biosynthesis via transamidation"/>
    <property type="evidence" value="ECO:0007669"/>
    <property type="project" value="TreeGrafter"/>
</dbReference>
<dbReference type="NCBIfam" id="TIGR00133">
    <property type="entry name" value="gatB"/>
    <property type="match status" value="1"/>
</dbReference>
<gene>
    <name evidence="10" type="primary">gatB</name>
    <name evidence="12" type="ORF">AV541_00815</name>
</gene>
<dbReference type="RefSeq" id="WP_060384025.1">
    <property type="nucleotide sequence ID" value="NZ_CP014141.1"/>
</dbReference>
<evidence type="ECO:0000256" key="3">
    <source>
        <dbReference type="ARBA" id="ARBA00022598"/>
    </source>
</evidence>
<dbReference type="GO" id="GO:0005524">
    <property type="term" value="F:ATP binding"/>
    <property type="evidence" value="ECO:0007669"/>
    <property type="project" value="UniProtKB-KW"/>
</dbReference>
<keyword evidence="6 10" id="KW-0648">Protein biosynthesis</keyword>
<keyword evidence="3 10" id="KW-0436">Ligase</keyword>
<dbReference type="EC" id="6.3.5.-" evidence="10"/>
<evidence type="ECO:0000256" key="6">
    <source>
        <dbReference type="ARBA" id="ARBA00022917"/>
    </source>
</evidence>
<evidence type="ECO:0000256" key="5">
    <source>
        <dbReference type="ARBA" id="ARBA00022840"/>
    </source>
</evidence>
<dbReference type="InterPro" id="IPR023168">
    <property type="entry name" value="GatB_Yqey_C_2"/>
</dbReference>
<comment type="function">
    <text evidence="7 10">Allows the formation of correctly charged Asn-tRNA(Asn) or Gln-tRNA(Gln) through the transamidation of misacylated Asp-tRNA(Asn) or Glu-tRNA(Gln) in organisms which lack either or both of asparaginyl-tRNA or glutaminyl-tRNA synthetases. The reaction takes place in the presence of glutamine and ATP through an activated phospho-Asp-tRNA(Asn) or phospho-Glu-tRNA(Gln).</text>
</comment>
<dbReference type="InterPro" id="IPR004413">
    <property type="entry name" value="GatB"/>
</dbReference>
<dbReference type="Pfam" id="PF02934">
    <property type="entry name" value="GatB_N"/>
    <property type="match status" value="1"/>
</dbReference>
<evidence type="ECO:0000256" key="10">
    <source>
        <dbReference type="HAMAP-Rule" id="MF_00121"/>
    </source>
</evidence>
<evidence type="ECO:0000256" key="7">
    <source>
        <dbReference type="ARBA" id="ARBA00024799"/>
    </source>
</evidence>
<dbReference type="Gene3D" id="1.10.10.410">
    <property type="match status" value="1"/>
</dbReference>
<comment type="catalytic activity">
    <reaction evidence="8 10">
        <text>L-aspartyl-tRNA(Asn) + L-glutamine + ATP + H2O = L-asparaginyl-tRNA(Asn) + L-glutamate + ADP + phosphate + 2 H(+)</text>
        <dbReference type="Rhea" id="RHEA:14513"/>
        <dbReference type="Rhea" id="RHEA-COMP:9674"/>
        <dbReference type="Rhea" id="RHEA-COMP:9677"/>
        <dbReference type="ChEBI" id="CHEBI:15377"/>
        <dbReference type="ChEBI" id="CHEBI:15378"/>
        <dbReference type="ChEBI" id="CHEBI:29985"/>
        <dbReference type="ChEBI" id="CHEBI:30616"/>
        <dbReference type="ChEBI" id="CHEBI:43474"/>
        <dbReference type="ChEBI" id="CHEBI:58359"/>
        <dbReference type="ChEBI" id="CHEBI:78515"/>
        <dbReference type="ChEBI" id="CHEBI:78516"/>
        <dbReference type="ChEBI" id="CHEBI:456216"/>
    </reaction>
</comment>
<feature type="domain" description="Asn/Gln amidotransferase" evidence="11">
    <location>
        <begin position="319"/>
        <end position="466"/>
    </location>
</feature>
<dbReference type="FunFam" id="1.10.10.410:FF:000001">
    <property type="entry name" value="Aspartyl/glutamyl-tRNA(Asn/Gln) amidotransferase subunit B"/>
    <property type="match status" value="1"/>
</dbReference>
<sequence length="469" mass="52285">MYEAVIGLEVHLHLKTRTKMFCGCQADYFGKEPNTHTCPVCLGLPGALPVPNRVAVEYGLRLALALGAEVPERLVFHRKNYFYPDLPKNYQISQYDLPLGRGGSLPLGERRVRIKRLHLEEDAGKSLHLEGRTLLDFNRAGSPLIELVTEPDLKAPEEARLFLQRIQALVQTLGISDASPEEGKLRADVNVSVRRVGEPLGTKVEIKNLNSFKSVQRALEYEIRRQTEILRRGEKVKQATMGFEEGSGKTYPMRTKEEEADYRYFSEPDLPPVAIPRDWLEEVRRSLPELPWEKEARYRALGIKEKDAEVLAYTPSLARFLDQALPLGLASPQALANWLLADVAGLLHERGLRLEETRLSPEGLARLVGLFERGEVTSRVAKSLLPEVLEGQDPEALVRERGLKVVADEGALKALVAEAIAAMPEAAESVRQGKVKALDALVGQVMRKTRGQARPDLVRRLLLEALGVG</sequence>
<dbReference type="PROSITE" id="PS01234">
    <property type="entry name" value="GATB"/>
    <property type="match status" value="1"/>
</dbReference>
<dbReference type="EMBL" id="CP014141">
    <property type="protein sequence ID" value="AMA74939.1"/>
    <property type="molecule type" value="Genomic_DNA"/>
</dbReference>
<evidence type="ECO:0000259" key="11">
    <source>
        <dbReference type="SMART" id="SM00845"/>
    </source>
</evidence>
<accession>A0A0X8D709</accession>
<dbReference type="SUPFAM" id="SSF89095">
    <property type="entry name" value="GatB/YqeY motif"/>
    <property type="match status" value="1"/>
</dbReference>
<keyword evidence="4 10" id="KW-0547">Nucleotide-binding</keyword>
<dbReference type="GO" id="GO:0050566">
    <property type="term" value="F:asparaginyl-tRNA synthase (glutamine-hydrolyzing) activity"/>
    <property type="evidence" value="ECO:0007669"/>
    <property type="project" value="RHEA"/>
</dbReference>
<name>A0A0X8D709_9DEIN</name>
<dbReference type="GO" id="GO:0050567">
    <property type="term" value="F:glutaminyl-tRNA synthase (glutamine-hydrolyzing) activity"/>
    <property type="evidence" value="ECO:0007669"/>
    <property type="project" value="UniProtKB-UniRule"/>
</dbReference>
<comment type="similarity">
    <text evidence="1 10">Belongs to the GatB/GatE family. GatB subfamily.</text>
</comment>
<dbReference type="PANTHER" id="PTHR11659:SF0">
    <property type="entry name" value="GLUTAMYL-TRNA(GLN) AMIDOTRANSFERASE SUBUNIT B, MITOCHONDRIAL"/>
    <property type="match status" value="1"/>
</dbReference>
<protein>
    <recommendedName>
        <fullName evidence="10">Aspartyl/glutamyl-tRNA(Asn/Gln) amidotransferase subunit B</fullName>
        <shortName evidence="10">Asp/Glu-ADT subunit B</shortName>
        <ecNumber evidence="10">6.3.5.-</ecNumber>
    </recommendedName>
</protein>
<dbReference type="InterPro" id="IPR017959">
    <property type="entry name" value="Asn/Gln-tRNA_amidoTrfase_suB/E"/>
</dbReference>
<dbReference type="InterPro" id="IPR014746">
    <property type="entry name" value="Gln_synth/guanido_kin_cat_dom"/>
</dbReference>
<dbReference type="Proteomes" id="UP000061630">
    <property type="component" value="Chromosome"/>
</dbReference>
<dbReference type="SMART" id="SM00845">
    <property type="entry name" value="GatB_Yqey"/>
    <property type="match status" value="1"/>
</dbReference>
<dbReference type="AlphaFoldDB" id="A0A0X8D709"/>
<keyword evidence="12" id="KW-0808">Transferase</keyword>
<evidence type="ECO:0000313" key="12">
    <source>
        <dbReference type="EMBL" id="AMA74939.1"/>
    </source>
</evidence>
<dbReference type="InterPro" id="IPR017958">
    <property type="entry name" value="Gln-tRNA_amidoTrfase_suB_CS"/>
</dbReference>
<evidence type="ECO:0000313" key="13">
    <source>
        <dbReference type="Proteomes" id="UP000061630"/>
    </source>
</evidence>
<keyword evidence="5 10" id="KW-0067">ATP-binding</keyword>
<dbReference type="Pfam" id="PF02637">
    <property type="entry name" value="GatB_Yqey"/>
    <property type="match status" value="1"/>
</dbReference>
<dbReference type="PANTHER" id="PTHR11659">
    <property type="entry name" value="GLUTAMYL-TRNA GLN AMIDOTRANSFERASE SUBUNIT B MITOCHONDRIAL AND PROKARYOTIC PET112-RELATED"/>
    <property type="match status" value="1"/>
</dbReference>
<proteinExistence type="inferred from homology"/>
<dbReference type="SUPFAM" id="SSF55931">
    <property type="entry name" value="Glutamine synthetase/guanido kinase"/>
    <property type="match status" value="1"/>
</dbReference>
<organism evidence="12 13">
    <name type="scientific">Thermus parvatiensis</name>
    <dbReference type="NCBI Taxonomy" id="456163"/>
    <lineage>
        <taxon>Bacteria</taxon>
        <taxon>Thermotogati</taxon>
        <taxon>Deinococcota</taxon>
        <taxon>Deinococci</taxon>
        <taxon>Thermales</taxon>
        <taxon>Thermaceae</taxon>
        <taxon>Thermus</taxon>
    </lineage>
</organism>
<dbReference type="KEGG" id="tpar:AV541_00815"/>
<dbReference type="HAMAP" id="MF_00121">
    <property type="entry name" value="GatB"/>
    <property type="match status" value="1"/>
</dbReference>
<dbReference type="NCBIfam" id="NF004012">
    <property type="entry name" value="PRK05477.1-2"/>
    <property type="match status" value="1"/>
</dbReference>
<comment type="subunit">
    <text evidence="2 10">Heterotrimer of A, B and C subunits.</text>
</comment>
<reference evidence="12 13" key="1">
    <citation type="submission" date="2016-01" db="EMBL/GenBank/DDBJ databases">
        <title>Genome sequence of Thermus parvatiensis, a thermophile isolated from a hot water spring.</title>
        <authorList>
            <person name="Tripathi C."/>
            <person name="Lal R."/>
        </authorList>
    </citation>
    <scope>NUCLEOTIDE SEQUENCE [LARGE SCALE GENOMIC DNA]</scope>
    <source>
        <strain evidence="12 13">RL</strain>
    </source>
</reference>
<evidence type="ECO:0000256" key="1">
    <source>
        <dbReference type="ARBA" id="ARBA00005306"/>
    </source>
</evidence>
<evidence type="ECO:0000256" key="2">
    <source>
        <dbReference type="ARBA" id="ARBA00011123"/>
    </source>
</evidence>